<reference evidence="1 2" key="1">
    <citation type="submission" date="2017-05" db="EMBL/GenBank/DDBJ databases">
        <title>Whole genome sequencing of Yersinia kristensenii.</title>
        <authorList>
            <person name="Campioni F."/>
        </authorList>
    </citation>
    <scope>NUCLEOTIDE SEQUENCE [LARGE SCALE GENOMIC DNA]</scope>
    <source>
        <strain evidence="1 2">CFSAN060538</strain>
    </source>
</reference>
<accession>A0AB73NRJ3</accession>
<sequence length="62" mass="6998">MRVSMICLNRMGFPLGKVVVKSQSDNIDSVIKNNIHVITSLYPAAVKIKIKGNMHKIPKRHK</sequence>
<organism evidence="1 2">
    <name type="scientific">Yersinia kristensenii</name>
    <dbReference type="NCBI Taxonomy" id="28152"/>
    <lineage>
        <taxon>Bacteria</taxon>
        <taxon>Pseudomonadati</taxon>
        <taxon>Pseudomonadota</taxon>
        <taxon>Gammaproteobacteria</taxon>
        <taxon>Enterobacterales</taxon>
        <taxon>Yersiniaceae</taxon>
        <taxon>Yersinia</taxon>
    </lineage>
</organism>
<proteinExistence type="predicted"/>
<name>A0AB73NRJ3_YERKR</name>
<comment type="caution">
    <text evidence="1">The sequence shown here is derived from an EMBL/GenBank/DDBJ whole genome shotgun (WGS) entry which is preliminary data.</text>
</comment>
<dbReference type="Proteomes" id="UP000195840">
    <property type="component" value="Unassembled WGS sequence"/>
</dbReference>
<evidence type="ECO:0000313" key="2">
    <source>
        <dbReference type="Proteomes" id="UP000195840"/>
    </source>
</evidence>
<gene>
    <name evidence="1" type="ORF">CBW52_20130</name>
</gene>
<dbReference type="EMBL" id="NHOG01000028">
    <property type="protein sequence ID" value="OVZ77665.1"/>
    <property type="molecule type" value="Genomic_DNA"/>
</dbReference>
<protein>
    <submittedName>
        <fullName evidence="1">Uncharacterized protein</fullName>
    </submittedName>
</protein>
<dbReference type="AlphaFoldDB" id="A0AB73NRJ3"/>
<evidence type="ECO:0000313" key="1">
    <source>
        <dbReference type="EMBL" id="OVZ77665.1"/>
    </source>
</evidence>
<keyword evidence="2" id="KW-1185">Reference proteome</keyword>